<sequence>MGKPPYEEQEVVPEFMISRCTTHTRARIESIDERAQKNDWIIAGQDEMWKRRVRPEGPYQENRYAKDDAP</sequence>
<evidence type="ECO:0000313" key="2">
    <source>
        <dbReference type="Proteomes" id="UP000019376"/>
    </source>
</evidence>
<dbReference type="Proteomes" id="UP000019376">
    <property type="component" value="Unassembled WGS sequence"/>
</dbReference>
<protein>
    <submittedName>
        <fullName evidence="1">Uncharacterized protein</fullName>
    </submittedName>
</protein>
<reference evidence="1 2" key="1">
    <citation type="journal article" date="2013" name="PLoS ONE">
        <title>Genomic and secretomic analyses reveal unique features of the lignocellulolytic enzyme system of Penicillium decumbens.</title>
        <authorList>
            <person name="Liu G."/>
            <person name="Zhang L."/>
            <person name="Wei X."/>
            <person name="Zou G."/>
            <person name="Qin Y."/>
            <person name="Ma L."/>
            <person name="Li J."/>
            <person name="Zheng H."/>
            <person name="Wang S."/>
            <person name="Wang C."/>
            <person name="Xun L."/>
            <person name="Zhao G.-P."/>
            <person name="Zhou Z."/>
            <person name="Qu Y."/>
        </authorList>
    </citation>
    <scope>NUCLEOTIDE SEQUENCE [LARGE SCALE GENOMIC DNA]</scope>
    <source>
        <strain evidence="2">114-2 / CGMCC 5302</strain>
    </source>
</reference>
<organism evidence="1 2">
    <name type="scientific">Penicillium oxalicum (strain 114-2 / CGMCC 5302)</name>
    <name type="common">Penicillium decumbens</name>
    <dbReference type="NCBI Taxonomy" id="933388"/>
    <lineage>
        <taxon>Eukaryota</taxon>
        <taxon>Fungi</taxon>
        <taxon>Dikarya</taxon>
        <taxon>Ascomycota</taxon>
        <taxon>Pezizomycotina</taxon>
        <taxon>Eurotiomycetes</taxon>
        <taxon>Eurotiomycetidae</taxon>
        <taxon>Eurotiales</taxon>
        <taxon>Aspergillaceae</taxon>
        <taxon>Penicillium</taxon>
    </lineage>
</organism>
<dbReference type="AlphaFoldDB" id="S7Z402"/>
<name>S7Z402_PENO1</name>
<keyword evidence="2" id="KW-1185">Reference proteome</keyword>
<gene>
    <name evidence="1" type="ORF">PDE_00188</name>
</gene>
<dbReference type="HOGENOM" id="CLU_2758598_0_0_1"/>
<proteinExistence type="predicted"/>
<accession>S7Z402</accession>
<evidence type="ECO:0000313" key="1">
    <source>
        <dbReference type="EMBL" id="EPS25255.1"/>
    </source>
</evidence>
<dbReference type="EMBL" id="KB644408">
    <property type="protein sequence ID" value="EPS25255.1"/>
    <property type="molecule type" value="Genomic_DNA"/>
</dbReference>